<keyword evidence="5 12" id="KW-0812">Transmembrane</keyword>
<evidence type="ECO:0000313" key="16">
    <source>
        <dbReference type="Proteomes" id="UP000245137"/>
    </source>
</evidence>
<dbReference type="PANTHER" id="PTHR32552:SF68">
    <property type="entry name" value="FERRICHROME OUTER MEMBRANE TRANSPORTER_PHAGE RECEPTOR"/>
    <property type="match status" value="1"/>
</dbReference>
<dbReference type="PANTHER" id="PTHR32552">
    <property type="entry name" value="FERRICHROME IRON RECEPTOR-RELATED"/>
    <property type="match status" value="1"/>
</dbReference>
<feature type="domain" description="Secretin/TonB short N-terminal" evidence="14">
    <location>
        <begin position="74"/>
        <end position="126"/>
    </location>
</feature>
<dbReference type="InterPro" id="IPR012910">
    <property type="entry name" value="Plug_dom"/>
</dbReference>
<comment type="similarity">
    <text evidence="12 13">Belongs to the TonB-dependent receptor family.</text>
</comment>
<keyword evidence="2 12" id="KW-0813">Transport</keyword>
<dbReference type="GO" id="GO:0015344">
    <property type="term" value="F:siderophore uptake transmembrane transporter activity"/>
    <property type="evidence" value="ECO:0007669"/>
    <property type="project" value="TreeGrafter"/>
</dbReference>
<dbReference type="SUPFAM" id="SSF56935">
    <property type="entry name" value="Porins"/>
    <property type="match status" value="1"/>
</dbReference>
<keyword evidence="7" id="KW-0408">Iron</keyword>
<dbReference type="Gene3D" id="3.55.50.30">
    <property type="match status" value="1"/>
</dbReference>
<evidence type="ECO:0000313" key="15">
    <source>
        <dbReference type="EMBL" id="PWB94227.1"/>
    </source>
</evidence>
<keyword evidence="3 12" id="KW-1134">Transmembrane beta strand</keyword>
<evidence type="ECO:0000256" key="4">
    <source>
        <dbReference type="ARBA" id="ARBA00022496"/>
    </source>
</evidence>
<reference evidence="15 16" key="1">
    <citation type="journal article" date="2018" name="Appl. Microbiol. Biotechnol.">
        <title>Co-cultivation of the strictly anaerobic methanogen Methanosarcina barkeri with aerobic methanotrophs in an oxygen-limited membrane bioreactor.</title>
        <authorList>
            <person name="In 't Zandt M.H."/>
            <person name="van den Bosch T.J.M."/>
            <person name="Rijkers R."/>
            <person name="van Kessel M.A.H.J."/>
            <person name="Jetten M.S.M."/>
            <person name="Welte C.U."/>
        </authorList>
    </citation>
    <scope>NUCLEOTIDE SEQUENCE [LARGE SCALE GENOMIC DNA]</scope>
    <source>
        <strain evidence="15 16">DSM 17706</strain>
    </source>
</reference>
<evidence type="ECO:0000256" key="7">
    <source>
        <dbReference type="ARBA" id="ARBA00023004"/>
    </source>
</evidence>
<dbReference type="InterPro" id="IPR000531">
    <property type="entry name" value="Beta-barrel_TonB"/>
</dbReference>
<evidence type="ECO:0000256" key="11">
    <source>
        <dbReference type="ARBA" id="ARBA00023237"/>
    </source>
</evidence>
<comment type="subcellular location">
    <subcellularLocation>
        <location evidence="1 12">Cell outer membrane</location>
        <topology evidence="1 12">Multi-pass membrane protein</topology>
    </subcellularLocation>
</comment>
<evidence type="ECO:0000256" key="1">
    <source>
        <dbReference type="ARBA" id="ARBA00004571"/>
    </source>
</evidence>
<evidence type="ECO:0000256" key="5">
    <source>
        <dbReference type="ARBA" id="ARBA00022692"/>
    </source>
</evidence>
<dbReference type="InterPro" id="IPR011662">
    <property type="entry name" value="Secretin/TonB_short_N"/>
</dbReference>
<dbReference type="AlphaFoldDB" id="A0A2U1SRH9"/>
<accession>A0A2U1SRH9</accession>
<dbReference type="InterPro" id="IPR036942">
    <property type="entry name" value="Beta-barrel_TonB_sf"/>
</dbReference>
<organism evidence="15 16">
    <name type="scientific">Methylosinus sporium</name>
    <dbReference type="NCBI Taxonomy" id="428"/>
    <lineage>
        <taxon>Bacteria</taxon>
        <taxon>Pseudomonadati</taxon>
        <taxon>Pseudomonadota</taxon>
        <taxon>Alphaproteobacteria</taxon>
        <taxon>Hyphomicrobiales</taxon>
        <taxon>Methylocystaceae</taxon>
        <taxon>Methylosinus</taxon>
    </lineage>
</organism>
<dbReference type="CDD" id="cd01347">
    <property type="entry name" value="ligand_gated_channel"/>
    <property type="match status" value="1"/>
</dbReference>
<dbReference type="InterPro" id="IPR039426">
    <property type="entry name" value="TonB-dep_rcpt-like"/>
</dbReference>
<keyword evidence="11 12" id="KW-0998">Cell outer membrane</keyword>
<sequence>MAMARKKSVGEGVNMSSTAIALALSAMTLGAEAPVTSAQASISPQERDGTLRDYRIPAGAMETALNAFADRSGLHIVFDVRLTEAMRTRGVVGAYSVREGLDRLLSGTGLSYRLSENGRSVSIILAQAARGTMTDASGAELPPIDIGAEQKRASGVSTAPGFDAERAKLPIYRDPPGQTVTTVDHKFLETTPMQTVQDMLQYSPGVSISQGTMPRELLPSIRGSGNRLGMTYPFTVRNIMLYEDGFPIVTADGNGRTDMLDPHSFSGVDVYRGPSSAMFGNYAYGGAINFRSLTGKEIDGVETGSEFGSFGYFNNYLRAGKKITDRDLGDLDIAVFGSDTRGDGYLARGAHSFDQGKVLATWTPVPTDRLTFKFLASSSFAEFMNRSSLTQFYKNPYGKNVDCRIATPANLPFCNNLYVPANGSFTGATSGLSNQSVWQLGTHWHVMRDIVGLRYEHDFDNATTWRTQFTYDYLDYINSTWPPPKVGPAVFGGLGGPVAIRGPSYGLSASTDITNHGAIFGLPATHYLGFFYDGLKSVNPLYSQVPNVWGYGAIGGAVGNIESNHSNLGIRAREEIALTPQLTAAIGFSSNWNRISGVYSVYNYASNGTMTLPTQVGVDNDYWNTAPEASLTYRMSPEWQFRARYATGYGTPNFMYLTNTPTGAGNNTSLKAQTNMGVDLGVDWTPAKNLTASVTLYHEWFRNEILTQSNGLVSYQLNAPSSIHRGVEASVDWRPFDGWRFIAAYAYNDQYFTNFWDSLSATVSYNRAGNRIPNVPTHTLTSRAGYDIPDGDFKGLGAFVEYVFKSSYTIDNANLTSIPGYGLVNLNAHYSRAIADSYVKNIEVYFDVKNLFDRTYVAGANVLTNTLMTGTAVQTPAILLANSTGASIIAGSPRAFIGGVKFKF</sequence>
<dbReference type="Gene3D" id="2.170.130.10">
    <property type="entry name" value="TonB-dependent receptor, plug domain"/>
    <property type="match status" value="1"/>
</dbReference>
<evidence type="ECO:0000256" key="13">
    <source>
        <dbReference type="RuleBase" id="RU003357"/>
    </source>
</evidence>
<evidence type="ECO:0000259" key="14">
    <source>
        <dbReference type="SMART" id="SM00965"/>
    </source>
</evidence>
<protein>
    <submittedName>
        <fullName evidence="15">TonB-dependent receptor</fullName>
    </submittedName>
</protein>
<evidence type="ECO:0000256" key="12">
    <source>
        <dbReference type="PROSITE-ProRule" id="PRU01360"/>
    </source>
</evidence>
<dbReference type="Pfam" id="PF07715">
    <property type="entry name" value="Plug"/>
    <property type="match status" value="1"/>
</dbReference>
<evidence type="ECO:0000256" key="9">
    <source>
        <dbReference type="ARBA" id="ARBA00023077"/>
    </source>
</evidence>
<evidence type="ECO:0000256" key="6">
    <source>
        <dbReference type="ARBA" id="ARBA00022729"/>
    </source>
</evidence>
<dbReference type="InterPro" id="IPR037066">
    <property type="entry name" value="Plug_dom_sf"/>
</dbReference>
<dbReference type="OrthoDB" id="9760620at2"/>
<dbReference type="EMBL" id="PUIV01000010">
    <property type="protein sequence ID" value="PWB94227.1"/>
    <property type="molecule type" value="Genomic_DNA"/>
</dbReference>
<keyword evidence="9 13" id="KW-0798">TonB box</keyword>
<dbReference type="GO" id="GO:0009279">
    <property type="term" value="C:cell outer membrane"/>
    <property type="evidence" value="ECO:0007669"/>
    <property type="project" value="UniProtKB-SubCell"/>
</dbReference>
<comment type="caution">
    <text evidence="15">The sequence shown here is derived from an EMBL/GenBank/DDBJ whole genome shotgun (WGS) entry which is preliminary data.</text>
</comment>
<keyword evidence="6" id="KW-0732">Signal</keyword>
<evidence type="ECO:0000256" key="8">
    <source>
        <dbReference type="ARBA" id="ARBA00023065"/>
    </source>
</evidence>
<dbReference type="PROSITE" id="PS52016">
    <property type="entry name" value="TONB_DEPENDENT_REC_3"/>
    <property type="match status" value="1"/>
</dbReference>
<keyword evidence="4" id="KW-0410">Iron transport</keyword>
<evidence type="ECO:0000256" key="3">
    <source>
        <dbReference type="ARBA" id="ARBA00022452"/>
    </source>
</evidence>
<keyword evidence="15" id="KW-0675">Receptor</keyword>
<dbReference type="Proteomes" id="UP000245137">
    <property type="component" value="Unassembled WGS sequence"/>
</dbReference>
<keyword evidence="8" id="KW-0406">Ion transport</keyword>
<dbReference type="SMART" id="SM00965">
    <property type="entry name" value="STN"/>
    <property type="match status" value="1"/>
</dbReference>
<dbReference type="Gene3D" id="2.40.170.20">
    <property type="entry name" value="TonB-dependent receptor, beta-barrel domain"/>
    <property type="match status" value="1"/>
</dbReference>
<name>A0A2U1SRH9_METSR</name>
<keyword evidence="10 12" id="KW-0472">Membrane</keyword>
<proteinExistence type="inferred from homology"/>
<gene>
    <name evidence="15" type="ORF">C5689_08925</name>
</gene>
<evidence type="ECO:0000256" key="10">
    <source>
        <dbReference type="ARBA" id="ARBA00023136"/>
    </source>
</evidence>
<evidence type="ECO:0000256" key="2">
    <source>
        <dbReference type="ARBA" id="ARBA00022448"/>
    </source>
</evidence>
<keyword evidence="16" id="KW-1185">Reference proteome</keyword>
<dbReference type="Pfam" id="PF00593">
    <property type="entry name" value="TonB_dep_Rec_b-barrel"/>
    <property type="match status" value="1"/>
</dbReference>